<keyword evidence="4 12" id="KW-0548">Nucleotidyltransferase</keyword>
<dbReference type="HAMAP" id="MF_00974">
    <property type="entry name" value="DNA_primase_DnaG"/>
    <property type="match status" value="1"/>
</dbReference>
<dbReference type="InterPro" id="IPR006295">
    <property type="entry name" value="DNA_primase_DnaG"/>
</dbReference>
<comment type="catalytic activity">
    <reaction evidence="12">
        <text>ssDNA + n NTP = ssDNA/pppN(pN)n-1 hybrid + (n-1) diphosphate.</text>
        <dbReference type="EC" id="2.7.7.101"/>
    </reaction>
</comment>
<dbReference type="GO" id="GO:0000428">
    <property type="term" value="C:DNA-directed RNA polymerase complex"/>
    <property type="evidence" value="ECO:0007669"/>
    <property type="project" value="UniProtKB-KW"/>
</dbReference>
<dbReference type="InterPro" id="IPR030846">
    <property type="entry name" value="DnaG_bac"/>
</dbReference>
<accession>A0A0G0ZE18</accession>
<dbReference type="Pfam" id="PF08275">
    <property type="entry name" value="DNAG_N"/>
    <property type="match status" value="1"/>
</dbReference>
<evidence type="ECO:0000256" key="7">
    <source>
        <dbReference type="ARBA" id="ARBA00022771"/>
    </source>
</evidence>
<evidence type="ECO:0000256" key="5">
    <source>
        <dbReference type="ARBA" id="ARBA00022705"/>
    </source>
</evidence>
<keyword evidence="11 12" id="KW-0804">Transcription</keyword>
<dbReference type="GO" id="GO:0003899">
    <property type="term" value="F:DNA-directed RNA polymerase activity"/>
    <property type="evidence" value="ECO:0007669"/>
    <property type="project" value="UniProtKB-UniRule"/>
</dbReference>
<dbReference type="SUPFAM" id="SSF57783">
    <property type="entry name" value="Zinc beta-ribbon"/>
    <property type="match status" value="1"/>
</dbReference>
<dbReference type="InterPro" id="IPR013264">
    <property type="entry name" value="DNAG_N"/>
</dbReference>
<protein>
    <recommendedName>
        <fullName evidence="12 13">DNA primase</fullName>
        <ecNumber evidence="12">2.7.7.101</ecNumber>
    </recommendedName>
</protein>
<feature type="domain" description="Toprim" evidence="15">
    <location>
        <begin position="264"/>
        <end position="345"/>
    </location>
</feature>
<evidence type="ECO:0000256" key="4">
    <source>
        <dbReference type="ARBA" id="ARBA00022695"/>
    </source>
</evidence>
<comment type="subunit">
    <text evidence="12">Monomer. Interacts with DnaB.</text>
</comment>
<evidence type="ECO:0000256" key="11">
    <source>
        <dbReference type="ARBA" id="ARBA00023163"/>
    </source>
</evidence>
<dbReference type="Pfam" id="PF01807">
    <property type="entry name" value="Zn_ribbon_DnaG"/>
    <property type="match status" value="1"/>
</dbReference>
<name>A0A0G0ZE18_9BACT</name>
<dbReference type="GO" id="GO:0008270">
    <property type="term" value="F:zinc ion binding"/>
    <property type="evidence" value="ECO:0007669"/>
    <property type="project" value="UniProtKB-UniRule"/>
</dbReference>
<evidence type="ECO:0000256" key="14">
    <source>
        <dbReference type="PIRSR" id="PIRSR002811-1"/>
    </source>
</evidence>
<dbReference type="AlphaFoldDB" id="A0A0G0ZE18"/>
<dbReference type="InterPro" id="IPR034151">
    <property type="entry name" value="TOPRIM_DnaG_bac"/>
</dbReference>
<dbReference type="SMART" id="SM00493">
    <property type="entry name" value="TOPRIM"/>
    <property type="match status" value="1"/>
</dbReference>
<dbReference type="FunFam" id="3.90.580.10:FF:000001">
    <property type="entry name" value="DNA primase"/>
    <property type="match status" value="1"/>
</dbReference>
<proteinExistence type="inferred from homology"/>
<comment type="function">
    <text evidence="12 13">RNA polymerase that catalyzes the synthesis of short RNA molecules used as primers for DNA polymerase during DNA replication.</text>
</comment>
<keyword evidence="5 12" id="KW-0235">DNA replication</keyword>
<dbReference type="GO" id="GO:0006269">
    <property type="term" value="P:DNA replication, synthesis of primer"/>
    <property type="evidence" value="ECO:0007669"/>
    <property type="project" value="UniProtKB-UniRule"/>
</dbReference>
<evidence type="ECO:0000256" key="1">
    <source>
        <dbReference type="ARBA" id="ARBA00022478"/>
    </source>
</evidence>
<feature type="zinc finger region" description="CHC2-type" evidence="12 14">
    <location>
        <begin position="35"/>
        <end position="59"/>
    </location>
</feature>
<comment type="cofactor">
    <cofactor evidence="12 13 14">
        <name>Zn(2+)</name>
        <dbReference type="ChEBI" id="CHEBI:29105"/>
    </cofactor>
    <text evidence="12 13 14">Binds 1 zinc ion per monomer.</text>
</comment>
<gene>
    <name evidence="12" type="primary">dnaG</name>
    <name evidence="16" type="ORF">UV11_C0022G0005</name>
</gene>
<evidence type="ECO:0000256" key="8">
    <source>
        <dbReference type="ARBA" id="ARBA00022833"/>
    </source>
</evidence>
<dbReference type="GO" id="GO:0003677">
    <property type="term" value="F:DNA binding"/>
    <property type="evidence" value="ECO:0007669"/>
    <property type="project" value="UniProtKB-KW"/>
</dbReference>
<dbReference type="Pfam" id="PF13155">
    <property type="entry name" value="Toprim_2"/>
    <property type="match status" value="1"/>
</dbReference>
<dbReference type="STRING" id="1618659.UV11_C0022G0005"/>
<dbReference type="PANTHER" id="PTHR30313">
    <property type="entry name" value="DNA PRIMASE"/>
    <property type="match status" value="1"/>
</dbReference>
<dbReference type="InterPro" id="IPR037068">
    <property type="entry name" value="DNA_primase_core_N_sf"/>
</dbReference>
<dbReference type="GO" id="GO:1990077">
    <property type="term" value="C:primosome complex"/>
    <property type="evidence" value="ECO:0007669"/>
    <property type="project" value="UniProtKB-KW"/>
</dbReference>
<keyword evidence="3 12" id="KW-0808">Transferase</keyword>
<dbReference type="NCBIfam" id="TIGR01391">
    <property type="entry name" value="dnaG"/>
    <property type="match status" value="1"/>
</dbReference>
<dbReference type="Gene3D" id="3.90.980.10">
    <property type="entry name" value="DNA primase, catalytic core, N-terminal domain"/>
    <property type="match status" value="1"/>
</dbReference>
<evidence type="ECO:0000259" key="15">
    <source>
        <dbReference type="PROSITE" id="PS50880"/>
    </source>
</evidence>
<dbReference type="EMBL" id="LCDF01000022">
    <property type="protein sequence ID" value="KKS46929.1"/>
    <property type="molecule type" value="Genomic_DNA"/>
</dbReference>
<keyword evidence="8 12" id="KW-0862">Zinc</keyword>
<organism evidence="16 17">
    <name type="scientific">Candidatus Giovannonibacteria bacterium GW2011_GWF2_42_19</name>
    <dbReference type="NCBI Taxonomy" id="1618659"/>
    <lineage>
        <taxon>Bacteria</taxon>
        <taxon>Candidatus Giovannoniibacteriota</taxon>
    </lineage>
</organism>
<keyword evidence="6 12" id="KW-0479">Metal-binding</keyword>
<dbReference type="PANTHER" id="PTHR30313:SF2">
    <property type="entry name" value="DNA PRIMASE"/>
    <property type="match status" value="1"/>
</dbReference>
<evidence type="ECO:0000313" key="17">
    <source>
        <dbReference type="Proteomes" id="UP000034036"/>
    </source>
</evidence>
<dbReference type="InterPro" id="IPR002694">
    <property type="entry name" value="Znf_CHC2"/>
</dbReference>
<keyword evidence="10 12" id="KW-0238">DNA-binding</keyword>
<dbReference type="SUPFAM" id="SSF56731">
    <property type="entry name" value="DNA primase core"/>
    <property type="match status" value="1"/>
</dbReference>
<keyword evidence="2 12" id="KW-0639">Primosome</keyword>
<dbReference type="InterPro" id="IPR036977">
    <property type="entry name" value="DNA_primase_Znf_CHC2"/>
</dbReference>
<reference evidence="16 17" key="1">
    <citation type="journal article" date="2015" name="Nature">
        <title>rRNA introns, odd ribosomes, and small enigmatic genomes across a large radiation of phyla.</title>
        <authorList>
            <person name="Brown C.T."/>
            <person name="Hug L.A."/>
            <person name="Thomas B.C."/>
            <person name="Sharon I."/>
            <person name="Castelle C.J."/>
            <person name="Singh A."/>
            <person name="Wilkins M.J."/>
            <person name="Williams K.H."/>
            <person name="Banfield J.F."/>
        </authorList>
    </citation>
    <scope>NUCLEOTIDE SEQUENCE [LARGE SCALE GENOMIC DNA]</scope>
</reference>
<dbReference type="GO" id="GO:0005737">
    <property type="term" value="C:cytoplasm"/>
    <property type="evidence" value="ECO:0007669"/>
    <property type="project" value="TreeGrafter"/>
</dbReference>
<dbReference type="SMART" id="SM00400">
    <property type="entry name" value="ZnF_CHCC"/>
    <property type="match status" value="1"/>
</dbReference>
<dbReference type="PIRSF" id="PIRSF002811">
    <property type="entry name" value="DnaG"/>
    <property type="match status" value="1"/>
</dbReference>
<dbReference type="Gene3D" id="3.40.1360.10">
    <property type="match status" value="1"/>
</dbReference>
<sequence length="588" mass="66696">MPSPVEDIKARLSIVDVVGSYIRLIKAGSNFKANCPFHNEKTPSFFVSPSRDSWHCFGCNSGGDIFSFVSRLEGVEFPEALQILAARAGVELKKEDPRFVNERKRLFNLFDEAVKFYESELSKRDDVFKYLEMRGLLKKTINDFRLGYAHQSWDRLTSFLKSKGYKPEEIERAGLAIRAKSAGWSDSGARFYDRFRGRIMFPLSDSAGRVVGFSGRIFEPDLPKNESPENAGGKYINTPRTALYDKSKILYLWDRARGEIRKENTCVLVEGQMDALLSHQAGVKNTVAVSGTALSKNHLWLIKRLASDLFLSFDTDDAGQSATMRGVDLAIASGLEVKIIAIPQGKDPADTIKENPKIWTQAVSSAKPVISHFLERSLKKFGSDHRGLRLDVTSKVLPYVALLNNEVDKAHWIGEISSFLGLKEDPILDEVRKLSKLGREVLIEDKRPKSEKMIPKTRKDLLEDRILGILAWRKDEFLKKLNEGSYEFFSSHRIPLLECIIKEKPPKDAEVLEKNLEKLAFEAELLYGAMEKIHEEFHELLAELEKEHFKTKLESLAFEIRRSETAGETERLGGLLKEFSDLSKKISK</sequence>
<comment type="similarity">
    <text evidence="12 13">Belongs to the DnaG primase family.</text>
</comment>
<evidence type="ECO:0000256" key="6">
    <source>
        <dbReference type="ARBA" id="ARBA00022723"/>
    </source>
</evidence>
<dbReference type="EC" id="2.7.7.101" evidence="12"/>
<comment type="domain">
    <text evidence="12">Contains an N-terminal zinc-binding domain, a central core domain that contains the primase activity, and a C-terminal DnaB-binding domain.</text>
</comment>
<keyword evidence="1 12" id="KW-0240">DNA-directed RNA polymerase</keyword>
<dbReference type="CDD" id="cd03364">
    <property type="entry name" value="TOPRIM_DnaG_primases"/>
    <property type="match status" value="1"/>
</dbReference>
<dbReference type="InterPro" id="IPR006171">
    <property type="entry name" value="TOPRIM_dom"/>
</dbReference>
<comment type="caution">
    <text evidence="16">The sequence shown here is derived from an EMBL/GenBank/DDBJ whole genome shotgun (WGS) entry which is preliminary data.</text>
</comment>
<evidence type="ECO:0000256" key="10">
    <source>
        <dbReference type="ARBA" id="ARBA00023125"/>
    </source>
</evidence>
<evidence type="ECO:0000256" key="13">
    <source>
        <dbReference type="PIRNR" id="PIRNR002811"/>
    </source>
</evidence>
<dbReference type="PATRIC" id="fig|1618659.3.peg.734"/>
<dbReference type="InterPro" id="IPR050219">
    <property type="entry name" value="DnaG_primase"/>
</dbReference>
<dbReference type="Proteomes" id="UP000034036">
    <property type="component" value="Unassembled WGS sequence"/>
</dbReference>
<dbReference type="Gene3D" id="3.90.580.10">
    <property type="entry name" value="Zinc finger, CHC2-type domain"/>
    <property type="match status" value="1"/>
</dbReference>
<evidence type="ECO:0000313" key="16">
    <source>
        <dbReference type="EMBL" id="KKS46929.1"/>
    </source>
</evidence>
<evidence type="ECO:0000256" key="2">
    <source>
        <dbReference type="ARBA" id="ARBA00022515"/>
    </source>
</evidence>
<evidence type="ECO:0000256" key="3">
    <source>
        <dbReference type="ARBA" id="ARBA00022679"/>
    </source>
</evidence>
<keyword evidence="7 12" id="KW-0863">Zinc-finger</keyword>
<keyword evidence="9" id="KW-0460">Magnesium</keyword>
<evidence type="ECO:0000256" key="9">
    <source>
        <dbReference type="ARBA" id="ARBA00022842"/>
    </source>
</evidence>
<dbReference type="PROSITE" id="PS50880">
    <property type="entry name" value="TOPRIM"/>
    <property type="match status" value="1"/>
</dbReference>
<evidence type="ECO:0000256" key="12">
    <source>
        <dbReference type="HAMAP-Rule" id="MF_00974"/>
    </source>
</evidence>